<comment type="caution">
    <text evidence="2">The sequence shown here is derived from an EMBL/GenBank/DDBJ whole genome shotgun (WGS) entry which is preliminary data.</text>
</comment>
<proteinExistence type="predicted"/>
<gene>
    <name evidence="2" type="ORF">CDAR_8361</name>
</gene>
<sequence length="135" mass="14958">MNAAVLRNKCNLPQSISRTRSQRGTCTQTLIPKVPNPDYFPYSFTPKLHEYNSNPSPFHISHTTQRQQLSPPFTRQHGIFYITGSYIRGDPRPLSRGGMDDSKLLPVLQGSREGGSNNGRGRGCRVAEGLRDSGG</sequence>
<organism evidence="2 3">
    <name type="scientific">Caerostris darwini</name>
    <dbReference type="NCBI Taxonomy" id="1538125"/>
    <lineage>
        <taxon>Eukaryota</taxon>
        <taxon>Metazoa</taxon>
        <taxon>Ecdysozoa</taxon>
        <taxon>Arthropoda</taxon>
        <taxon>Chelicerata</taxon>
        <taxon>Arachnida</taxon>
        <taxon>Araneae</taxon>
        <taxon>Araneomorphae</taxon>
        <taxon>Entelegynae</taxon>
        <taxon>Araneoidea</taxon>
        <taxon>Araneidae</taxon>
        <taxon>Caerostris</taxon>
    </lineage>
</organism>
<feature type="compositionally biased region" description="Gly residues" evidence="1">
    <location>
        <begin position="112"/>
        <end position="121"/>
    </location>
</feature>
<protein>
    <submittedName>
        <fullName evidence="2">Uncharacterized protein</fullName>
    </submittedName>
</protein>
<keyword evidence="3" id="KW-1185">Reference proteome</keyword>
<accession>A0AAV4WVI8</accession>
<dbReference type="AlphaFoldDB" id="A0AAV4WVI8"/>
<dbReference type="Proteomes" id="UP001054837">
    <property type="component" value="Unassembled WGS sequence"/>
</dbReference>
<reference evidence="2 3" key="1">
    <citation type="submission" date="2021-06" db="EMBL/GenBank/DDBJ databases">
        <title>Caerostris darwini draft genome.</title>
        <authorList>
            <person name="Kono N."/>
            <person name="Arakawa K."/>
        </authorList>
    </citation>
    <scope>NUCLEOTIDE SEQUENCE [LARGE SCALE GENOMIC DNA]</scope>
</reference>
<name>A0AAV4WVI8_9ARAC</name>
<feature type="compositionally biased region" description="Basic and acidic residues" evidence="1">
    <location>
        <begin position="90"/>
        <end position="103"/>
    </location>
</feature>
<evidence type="ECO:0000313" key="2">
    <source>
        <dbReference type="EMBL" id="GIY85710.1"/>
    </source>
</evidence>
<dbReference type="EMBL" id="BPLQ01015073">
    <property type="protein sequence ID" value="GIY85710.1"/>
    <property type="molecule type" value="Genomic_DNA"/>
</dbReference>
<evidence type="ECO:0000313" key="3">
    <source>
        <dbReference type="Proteomes" id="UP001054837"/>
    </source>
</evidence>
<feature type="region of interest" description="Disordered" evidence="1">
    <location>
        <begin position="90"/>
        <end position="135"/>
    </location>
</feature>
<evidence type="ECO:0000256" key="1">
    <source>
        <dbReference type="SAM" id="MobiDB-lite"/>
    </source>
</evidence>